<dbReference type="STRING" id="435.A0U92_10760"/>
<dbReference type="RefSeq" id="WP_077813233.1">
    <property type="nucleotide sequence ID" value="NZ_CP014692.1"/>
</dbReference>
<dbReference type="Gene3D" id="3.40.50.1240">
    <property type="entry name" value="Phosphoglycerate mutase-like"/>
    <property type="match status" value="1"/>
</dbReference>
<accession>A0A1U9KHF3</accession>
<dbReference type="Proteomes" id="UP000188937">
    <property type="component" value="Chromosome"/>
</dbReference>
<evidence type="ECO:0000313" key="2">
    <source>
        <dbReference type="Proteomes" id="UP000188937"/>
    </source>
</evidence>
<dbReference type="KEGG" id="aace:A0U92_10760"/>
<organism evidence="1 2">
    <name type="scientific">Acetobacter aceti</name>
    <dbReference type="NCBI Taxonomy" id="435"/>
    <lineage>
        <taxon>Bacteria</taxon>
        <taxon>Pseudomonadati</taxon>
        <taxon>Pseudomonadota</taxon>
        <taxon>Alphaproteobacteria</taxon>
        <taxon>Acetobacterales</taxon>
        <taxon>Acetobacteraceae</taxon>
        <taxon>Acetobacter</taxon>
        <taxon>Acetobacter subgen. Acetobacter</taxon>
    </lineage>
</organism>
<protein>
    <submittedName>
        <fullName evidence="1">Phosphoglycerate mutase</fullName>
    </submittedName>
</protein>
<keyword evidence="2" id="KW-1185">Reference proteome</keyword>
<name>A0A1U9KHF3_ACEAC</name>
<proteinExistence type="predicted"/>
<dbReference type="InterPro" id="IPR013078">
    <property type="entry name" value="His_Pase_superF_clade-1"/>
</dbReference>
<dbReference type="EMBL" id="CP014692">
    <property type="protein sequence ID" value="AQS85186.1"/>
    <property type="molecule type" value="Genomic_DNA"/>
</dbReference>
<evidence type="ECO:0000313" key="1">
    <source>
        <dbReference type="EMBL" id="AQS85186.1"/>
    </source>
</evidence>
<sequence length="181" mass="19848">MTIRCLARHPAVQVPRGVCYGQSDVALTTGWEVFASQLADCIRKTGIRMLVASPLMRCRMPAEWVAAHTQCELLLEPRLKEISFGDWEMRPWDDVPPSALDEWALDLLGFSSPQGESGQELISRVTAVWSEFNAGPSCAVLSHGGPLRILDALVSGKNIDLAVEAVPLGSIKMVSEKIFEE</sequence>
<gene>
    <name evidence="1" type="ORF">A0U92_10760</name>
</gene>
<dbReference type="InterPro" id="IPR029033">
    <property type="entry name" value="His_PPase_superfam"/>
</dbReference>
<dbReference type="Pfam" id="PF00300">
    <property type="entry name" value="His_Phos_1"/>
    <property type="match status" value="1"/>
</dbReference>
<dbReference type="SUPFAM" id="SSF53254">
    <property type="entry name" value="Phosphoglycerate mutase-like"/>
    <property type="match status" value="1"/>
</dbReference>
<dbReference type="OrthoDB" id="9781415at2"/>
<dbReference type="AlphaFoldDB" id="A0A1U9KHF3"/>
<reference evidence="1 2" key="1">
    <citation type="submission" date="2016-03" db="EMBL/GenBank/DDBJ databases">
        <title>Acetic acid bacteria sequencing.</title>
        <authorList>
            <person name="Brandt J."/>
            <person name="Jakob F."/>
            <person name="Vogel R.F."/>
        </authorList>
    </citation>
    <scope>NUCLEOTIDE SEQUENCE [LARGE SCALE GENOMIC DNA]</scope>
    <source>
        <strain evidence="1 2">TMW2.1153</strain>
    </source>
</reference>